<accession>A0ABR0IUB5</accession>
<name>A0ABR0IUB5_9PEZI</name>
<organism evidence="2 3">
    <name type="scientific">Cryomyces antarcticus</name>
    <dbReference type="NCBI Taxonomy" id="329879"/>
    <lineage>
        <taxon>Eukaryota</taxon>
        <taxon>Fungi</taxon>
        <taxon>Dikarya</taxon>
        <taxon>Ascomycota</taxon>
        <taxon>Pezizomycotina</taxon>
        <taxon>Dothideomycetes</taxon>
        <taxon>Dothideomycetes incertae sedis</taxon>
        <taxon>Cryomyces</taxon>
    </lineage>
</organism>
<evidence type="ECO:0000313" key="3">
    <source>
        <dbReference type="Proteomes" id="UP001357485"/>
    </source>
</evidence>
<proteinExistence type="predicted"/>
<reference evidence="2 3" key="1">
    <citation type="submission" date="2023-08" db="EMBL/GenBank/DDBJ databases">
        <title>Black Yeasts Isolated from many extreme environments.</title>
        <authorList>
            <person name="Coleine C."/>
            <person name="Stajich J.E."/>
            <person name="Selbmann L."/>
        </authorList>
    </citation>
    <scope>NUCLEOTIDE SEQUENCE [LARGE SCALE GENOMIC DNA]</scope>
    <source>
        <strain evidence="2 3">CCFEE 536</strain>
    </source>
</reference>
<dbReference type="EMBL" id="JAVRRA010028071">
    <property type="protein sequence ID" value="KAK5046359.1"/>
    <property type="molecule type" value="Genomic_DNA"/>
</dbReference>
<keyword evidence="3" id="KW-1185">Reference proteome</keyword>
<evidence type="ECO:0000256" key="1">
    <source>
        <dbReference type="SAM" id="MobiDB-lite"/>
    </source>
</evidence>
<sequence length="58" mass="6807">PRGAPRVVVGPPRHDEDADDDEGWEEMRRRREQLKSSYRQKREPDSGQADLKSLFVEE</sequence>
<feature type="region of interest" description="Disordered" evidence="1">
    <location>
        <begin position="1"/>
        <end position="58"/>
    </location>
</feature>
<gene>
    <name evidence="2" type="ORF">LTR16_011281</name>
</gene>
<feature type="compositionally biased region" description="Low complexity" evidence="1">
    <location>
        <begin position="1"/>
        <end position="11"/>
    </location>
</feature>
<protein>
    <submittedName>
        <fullName evidence="2">Uncharacterized protein</fullName>
    </submittedName>
</protein>
<feature type="non-terminal residue" evidence="2">
    <location>
        <position position="1"/>
    </location>
</feature>
<dbReference type="Proteomes" id="UP001357485">
    <property type="component" value="Unassembled WGS sequence"/>
</dbReference>
<evidence type="ECO:0000313" key="2">
    <source>
        <dbReference type="EMBL" id="KAK5046359.1"/>
    </source>
</evidence>
<comment type="caution">
    <text evidence="2">The sequence shown here is derived from an EMBL/GenBank/DDBJ whole genome shotgun (WGS) entry which is preliminary data.</text>
</comment>